<evidence type="ECO:0000256" key="5">
    <source>
        <dbReference type="ARBA" id="ARBA00023002"/>
    </source>
</evidence>
<comment type="similarity">
    <text evidence="2">Belongs to the DODA-type extradiol aromatic ring-opening dioxygenase family.</text>
</comment>
<evidence type="ECO:0000256" key="3">
    <source>
        <dbReference type="ARBA" id="ARBA00022723"/>
    </source>
</evidence>
<comment type="cofactor">
    <cofactor evidence="1">
        <name>Zn(2+)</name>
        <dbReference type="ChEBI" id="CHEBI:29105"/>
    </cofactor>
</comment>
<organism evidence="7 8">
    <name type="scientific">Tribonema minus</name>
    <dbReference type="NCBI Taxonomy" id="303371"/>
    <lineage>
        <taxon>Eukaryota</taxon>
        <taxon>Sar</taxon>
        <taxon>Stramenopiles</taxon>
        <taxon>Ochrophyta</taxon>
        <taxon>PX clade</taxon>
        <taxon>Xanthophyceae</taxon>
        <taxon>Tribonematales</taxon>
        <taxon>Tribonemataceae</taxon>
        <taxon>Tribonema</taxon>
    </lineage>
</organism>
<dbReference type="AlphaFoldDB" id="A0A836CEX8"/>
<evidence type="ECO:0000256" key="1">
    <source>
        <dbReference type="ARBA" id="ARBA00001947"/>
    </source>
</evidence>
<dbReference type="Gene3D" id="3.40.830.10">
    <property type="entry name" value="LigB-like"/>
    <property type="match status" value="1"/>
</dbReference>
<evidence type="ECO:0000256" key="4">
    <source>
        <dbReference type="ARBA" id="ARBA00022833"/>
    </source>
</evidence>
<evidence type="ECO:0000259" key="6">
    <source>
        <dbReference type="Pfam" id="PF02900"/>
    </source>
</evidence>
<keyword evidence="5" id="KW-0560">Oxidoreductase</keyword>
<keyword evidence="7" id="KW-0223">Dioxygenase</keyword>
<protein>
    <submittedName>
        <fullName evidence="7">Catalytic LigB subunit of aromatic ring-opening dioxygenase</fullName>
    </submittedName>
</protein>
<keyword evidence="3" id="KW-0479">Metal-binding</keyword>
<dbReference type="InterPro" id="IPR004183">
    <property type="entry name" value="Xdiol_dOase_suB"/>
</dbReference>
<dbReference type="Pfam" id="PF02900">
    <property type="entry name" value="LigB"/>
    <property type="match status" value="1"/>
</dbReference>
<dbReference type="OrthoDB" id="7396853at2759"/>
<dbReference type="GO" id="GO:0016702">
    <property type="term" value="F:oxidoreductase activity, acting on single donors with incorporation of molecular oxygen, incorporation of two atoms of oxygen"/>
    <property type="evidence" value="ECO:0007669"/>
    <property type="project" value="UniProtKB-ARBA"/>
</dbReference>
<comment type="caution">
    <text evidence="7">The sequence shown here is derived from an EMBL/GenBank/DDBJ whole genome shotgun (WGS) entry which is preliminary data.</text>
</comment>
<dbReference type="PANTHER" id="PTHR30096">
    <property type="entry name" value="4,5-DOPA DIOXYGENASE EXTRADIOL-LIKE PROTEIN"/>
    <property type="match status" value="1"/>
</dbReference>
<dbReference type="PIRSF" id="PIRSF006157">
    <property type="entry name" value="Doxgns_DODA"/>
    <property type="match status" value="1"/>
</dbReference>
<evidence type="ECO:0000313" key="8">
    <source>
        <dbReference type="Proteomes" id="UP000664859"/>
    </source>
</evidence>
<dbReference type="EMBL" id="JAFCMP010000224">
    <property type="protein sequence ID" value="KAG5182678.1"/>
    <property type="molecule type" value="Genomic_DNA"/>
</dbReference>
<dbReference type="PANTHER" id="PTHR30096:SF0">
    <property type="entry name" value="4,5-DOPA DIOXYGENASE EXTRADIOL-LIKE PROTEIN"/>
    <property type="match status" value="1"/>
</dbReference>
<keyword evidence="4" id="KW-0862">Zinc</keyword>
<sequence length="290" mass="30699">MSLAKSTCRALPRSVFISHGGGPCFFYEAAGPFSAIDKNSRVAADFRKLSTVLPKPKVIVICTAHWEADGPKIRVTGQPAPSLVYDYYGFPAETYKLTYPAPGDPQLAADIVALLKGAGISAELELERGFDHGVFIPLKMIYPDADVPVVAISLSSTLDPAFHISVGKALSGLAGRGVLVFGSGMATHNLGMVRSAAAHGEGVPVEPRAGAFIDWLKATLGDGVSAQERERRLLRWTEEAPHARHSHPREEHLLPLHVAAGAAGFAAGELVLDATVFGGMSMASFAFGQQ</sequence>
<proteinExistence type="inferred from homology"/>
<evidence type="ECO:0000313" key="7">
    <source>
        <dbReference type="EMBL" id="KAG5182678.1"/>
    </source>
</evidence>
<reference evidence="7" key="1">
    <citation type="submission" date="2021-02" db="EMBL/GenBank/DDBJ databases">
        <title>First Annotated Genome of the Yellow-green Alga Tribonema minus.</title>
        <authorList>
            <person name="Mahan K.M."/>
        </authorList>
    </citation>
    <scope>NUCLEOTIDE SEQUENCE</scope>
    <source>
        <strain evidence="7">UTEX B ZZ1240</strain>
    </source>
</reference>
<name>A0A836CEX8_9STRA</name>
<dbReference type="GO" id="GO:0008270">
    <property type="term" value="F:zinc ion binding"/>
    <property type="evidence" value="ECO:0007669"/>
    <property type="project" value="InterPro"/>
</dbReference>
<accession>A0A836CEX8</accession>
<dbReference type="GO" id="GO:0008198">
    <property type="term" value="F:ferrous iron binding"/>
    <property type="evidence" value="ECO:0007669"/>
    <property type="project" value="InterPro"/>
</dbReference>
<dbReference type="InterPro" id="IPR014436">
    <property type="entry name" value="Extradiol_dOase_DODA"/>
</dbReference>
<gene>
    <name evidence="7" type="ORF">JKP88DRAFT_55500</name>
</gene>
<evidence type="ECO:0000256" key="2">
    <source>
        <dbReference type="ARBA" id="ARBA00007581"/>
    </source>
</evidence>
<dbReference type="CDD" id="cd07363">
    <property type="entry name" value="45_DOPA_Dioxygenase"/>
    <property type="match status" value="1"/>
</dbReference>
<feature type="domain" description="Extradiol ring-cleavage dioxygenase class III enzyme subunit B" evidence="6">
    <location>
        <begin position="55"/>
        <end position="287"/>
    </location>
</feature>
<keyword evidence="8" id="KW-1185">Reference proteome</keyword>
<dbReference type="Proteomes" id="UP000664859">
    <property type="component" value="Unassembled WGS sequence"/>
</dbReference>
<dbReference type="SUPFAM" id="SSF53213">
    <property type="entry name" value="LigB-like"/>
    <property type="match status" value="1"/>
</dbReference>